<reference evidence="9" key="1">
    <citation type="submission" date="2023-11" db="EMBL/GenBank/DDBJ databases">
        <authorList>
            <person name="De Vega J J."/>
            <person name="De Vega J J."/>
        </authorList>
    </citation>
    <scope>NUCLEOTIDE SEQUENCE</scope>
</reference>
<evidence type="ECO:0000256" key="7">
    <source>
        <dbReference type="ARBA" id="ARBA00051693"/>
    </source>
</evidence>
<evidence type="ECO:0000313" key="9">
    <source>
        <dbReference type="EMBL" id="CAK5265685.1"/>
    </source>
</evidence>
<dbReference type="GO" id="GO:0004708">
    <property type="term" value="F:MAP kinase kinase activity"/>
    <property type="evidence" value="ECO:0007669"/>
    <property type="project" value="UniProtKB-EC"/>
</dbReference>
<proteinExistence type="predicted"/>
<gene>
    <name evidence="9" type="ORF">MYCIT1_LOCUS6866</name>
</gene>
<feature type="region of interest" description="Disordered" evidence="8">
    <location>
        <begin position="1"/>
        <end position="98"/>
    </location>
</feature>
<sequence length="223" mass="24327">MGPRAISSPSPQIASTAPLNIRKPQRPSLALPTPPSARTPTPNLSLSIPHVASRPTTPKLGLNIPPRINTQSRHGDGDDSPQSMYYGGPPLSLPAMQSPHADLTIRPDSAFPNKAPNHTLPPERISGQEYGIRSDVWSTGISLLELAQNRFPFPPDLPPIELMMYITAGEPPRLEDEPGLEWSDEMKDFIKQTQVVDSRFARPSNAEGSAFSSMDCFRDETGD</sequence>
<evidence type="ECO:0000256" key="2">
    <source>
        <dbReference type="ARBA" id="ARBA00022741"/>
    </source>
</evidence>
<evidence type="ECO:0008006" key="11">
    <source>
        <dbReference type="Google" id="ProtNLM"/>
    </source>
</evidence>
<dbReference type="GO" id="GO:0005524">
    <property type="term" value="F:ATP binding"/>
    <property type="evidence" value="ECO:0007669"/>
    <property type="project" value="UniProtKB-KW"/>
</dbReference>
<keyword evidence="1" id="KW-0808">Transferase</keyword>
<comment type="catalytic activity">
    <reaction evidence="5">
        <text>L-seryl-[protein] + ATP = O-phospho-L-seryl-[protein] + ADP + H(+)</text>
        <dbReference type="Rhea" id="RHEA:17989"/>
        <dbReference type="Rhea" id="RHEA-COMP:9863"/>
        <dbReference type="Rhea" id="RHEA-COMP:11604"/>
        <dbReference type="ChEBI" id="CHEBI:15378"/>
        <dbReference type="ChEBI" id="CHEBI:29999"/>
        <dbReference type="ChEBI" id="CHEBI:30616"/>
        <dbReference type="ChEBI" id="CHEBI:83421"/>
        <dbReference type="ChEBI" id="CHEBI:456216"/>
        <dbReference type="EC" id="2.7.12.2"/>
    </reaction>
</comment>
<dbReference type="PANTHER" id="PTHR48013">
    <property type="entry name" value="DUAL SPECIFICITY MITOGEN-ACTIVATED PROTEIN KINASE KINASE 5-RELATED"/>
    <property type="match status" value="1"/>
</dbReference>
<accession>A0AAD2H048</accession>
<dbReference type="Proteomes" id="UP001295794">
    <property type="component" value="Unassembled WGS sequence"/>
</dbReference>
<evidence type="ECO:0000256" key="1">
    <source>
        <dbReference type="ARBA" id="ARBA00022679"/>
    </source>
</evidence>
<feature type="region of interest" description="Disordered" evidence="8">
    <location>
        <begin position="200"/>
        <end position="223"/>
    </location>
</feature>
<evidence type="ECO:0000256" key="5">
    <source>
        <dbReference type="ARBA" id="ARBA00049014"/>
    </source>
</evidence>
<evidence type="ECO:0000256" key="4">
    <source>
        <dbReference type="ARBA" id="ARBA00022840"/>
    </source>
</evidence>
<evidence type="ECO:0000256" key="6">
    <source>
        <dbReference type="ARBA" id="ARBA00049299"/>
    </source>
</evidence>
<dbReference type="AlphaFoldDB" id="A0AAD2H048"/>
<comment type="catalytic activity">
    <reaction evidence="7">
        <text>L-tyrosyl-[protein] + ATP = O-phospho-L-tyrosyl-[protein] + ADP + H(+)</text>
        <dbReference type="Rhea" id="RHEA:10596"/>
        <dbReference type="Rhea" id="RHEA-COMP:10136"/>
        <dbReference type="Rhea" id="RHEA-COMP:20101"/>
        <dbReference type="ChEBI" id="CHEBI:15378"/>
        <dbReference type="ChEBI" id="CHEBI:30616"/>
        <dbReference type="ChEBI" id="CHEBI:46858"/>
        <dbReference type="ChEBI" id="CHEBI:61978"/>
        <dbReference type="ChEBI" id="CHEBI:456216"/>
        <dbReference type="EC" id="2.7.12.2"/>
    </reaction>
</comment>
<dbReference type="Gene3D" id="1.10.510.10">
    <property type="entry name" value="Transferase(Phosphotransferase) domain 1"/>
    <property type="match status" value="1"/>
</dbReference>
<evidence type="ECO:0000313" key="10">
    <source>
        <dbReference type="Proteomes" id="UP001295794"/>
    </source>
</evidence>
<keyword evidence="4" id="KW-0067">ATP-binding</keyword>
<name>A0AAD2H048_9AGAR</name>
<dbReference type="SUPFAM" id="SSF56112">
    <property type="entry name" value="Protein kinase-like (PK-like)"/>
    <property type="match status" value="1"/>
</dbReference>
<evidence type="ECO:0000256" key="3">
    <source>
        <dbReference type="ARBA" id="ARBA00022777"/>
    </source>
</evidence>
<keyword evidence="10" id="KW-1185">Reference proteome</keyword>
<dbReference type="PANTHER" id="PTHR48013:SF9">
    <property type="entry name" value="DUAL SPECIFICITY MITOGEN-ACTIVATED PROTEIN KINASE KINASE 5"/>
    <property type="match status" value="1"/>
</dbReference>
<feature type="compositionally biased region" description="Polar residues" evidence="8">
    <location>
        <begin position="7"/>
        <end position="18"/>
    </location>
</feature>
<comment type="caution">
    <text evidence="9">The sequence shown here is derived from an EMBL/GenBank/DDBJ whole genome shotgun (WGS) entry which is preliminary data.</text>
</comment>
<dbReference type="InterPro" id="IPR011009">
    <property type="entry name" value="Kinase-like_dom_sf"/>
</dbReference>
<comment type="catalytic activity">
    <reaction evidence="6">
        <text>L-threonyl-[protein] + ATP = O-phospho-L-threonyl-[protein] + ADP + H(+)</text>
        <dbReference type="Rhea" id="RHEA:46608"/>
        <dbReference type="Rhea" id="RHEA-COMP:11060"/>
        <dbReference type="Rhea" id="RHEA-COMP:11605"/>
        <dbReference type="ChEBI" id="CHEBI:15378"/>
        <dbReference type="ChEBI" id="CHEBI:30013"/>
        <dbReference type="ChEBI" id="CHEBI:30616"/>
        <dbReference type="ChEBI" id="CHEBI:61977"/>
        <dbReference type="ChEBI" id="CHEBI:456216"/>
        <dbReference type="EC" id="2.7.12.2"/>
    </reaction>
</comment>
<evidence type="ECO:0000256" key="8">
    <source>
        <dbReference type="SAM" id="MobiDB-lite"/>
    </source>
</evidence>
<keyword evidence="3" id="KW-0418">Kinase</keyword>
<dbReference type="EMBL" id="CAVNYO010000097">
    <property type="protein sequence ID" value="CAK5265685.1"/>
    <property type="molecule type" value="Genomic_DNA"/>
</dbReference>
<keyword evidence="2" id="KW-0547">Nucleotide-binding</keyword>
<organism evidence="9 10">
    <name type="scientific">Mycena citricolor</name>
    <dbReference type="NCBI Taxonomy" id="2018698"/>
    <lineage>
        <taxon>Eukaryota</taxon>
        <taxon>Fungi</taxon>
        <taxon>Dikarya</taxon>
        <taxon>Basidiomycota</taxon>
        <taxon>Agaricomycotina</taxon>
        <taxon>Agaricomycetes</taxon>
        <taxon>Agaricomycetidae</taxon>
        <taxon>Agaricales</taxon>
        <taxon>Marasmiineae</taxon>
        <taxon>Mycenaceae</taxon>
        <taxon>Mycena</taxon>
    </lineage>
</organism>
<protein>
    <recommendedName>
        <fullName evidence="11">Protein kinase domain-containing protein</fullName>
    </recommendedName>
</protein>